<accession>A0A1S9DUL3</accession>
<evidence type="ECO:0000256" key="3">
    <source>
        <dbReference type="PIRNR" id="PIRNR000077"/>
    </source>
</evidence>
<protein>
    <recommendedName>
        <fullName evidence="3">Thioredoxin</fullName>
    </recommendedName>
</protein>
<dbReference type="OMA" id="KQLWRQS"/>
<evidence type="ECO:0000256" key="1">
    <source>
        <dbReference type="ARBA" id="ARBA00008987"/>
    </source>
</evidence>
<feature type="active site" description="Nucleophile" evidence="4">
    <location>
        <position position="31"/>
    </location>
</feature>
<dbReference type="EMBL" id="MKZY01000002">
    <property type="protein sequence ID" value="OOO12737.1"/>
    <property type="molecule type" value="Genomic_DNA"/>
</dbReference>
<dbReference type="SUPFAM" id="SSF52833">
    <property type="entry name" value="Thioredoxin-like"/>
    <property type="match status" value="1"/>
</dbReference>
<dbReference type="PROSITE" id="PS51352">
    <property type="entry name" value="THIOREDOXIN_2"/>
    <property type="match status" value="1"/>
</dbReference>
<dbReference type="SMR" id="A0A1S9DUL3"/>
<feature type="domain" description="Thioredoxin" evidence="6">
    <location>
        <begin position="1"/>
        <end position="107"/>
    </location>
</feature>
<evidence type="ECO:0000313" key="8">
    <source>
        <dbReference type="EMBL" id="OOO12737.1"/>
    </source>
</evidence>
<keyword evidence="2 5" id="KW-1015">Disulfide bond</keyword>
<dbReference type="Pfam" id="PF00085">
    <property type="entry name" value="Thioredoxin"/>
    <property type="match status" value="1"/>
</dbReference>
<dbReference type="OrthoDB" id="10263751at2759"/>
<feature type="site" description="Contributes to redox potential value" evidence="4">
    <location>
        <position position="32"/>
    </location>
</feature>
<evidence type="ECO:0000256" key="5">
    <source>
        <dbReference type="PIRSR" id="PIRSR000077-4"/>
    </source>
</evidence>
<dbReference type="Proteomes" id="UP001165205">
    <property type="component" value="Unassembled WGS sequence"/>
</dbReference>
<name>A0A1S9DUL3_ASPOZ</name>
<evidence type="ECO:0000256" key="4">
    <source>
        <dbReference type="PIRSR" id="PIRSR000077-1"/>
    </source>
</evidence>
<dbReference type="FunFam" id="3.40.30.10:FF:000245">
    <property type="entry name" value="Thioredoxin"/>
    <property type="match status" value="1"/>
</dbReference>
<reference evidence="8 9" key="1">
    <citation type="submission" date="2016-10" db="EMBL/GenBank/DDBJ databases">
        <title>Genome sequencing of Aspergillus oryzae BCC7051.</title>
        <authorList>
            <person name="Thammarongtham C."/>
            <person name="Vorapreeda T."/>
            <person name="Nookaew I."/>
            <person name="Srisuk T."/>
            <person name="Land M."/>
            <person name="Jeennor S."/>
            <person name="Laoteng K."/>
        </authorList>
    </citation>
    <scope>NUCLEOTIDE SEQUENCE [LARGE SCALE GENOMIC DNA]</scope>
    <source>
        <strain evidence="8 9">BCC7051</strain>
    </source>
</reference>
<keyword evidence="5" id="KW-0676">Redox-active center</keyword>
<comment type="caution">
    <text evidence="8">The sequence shown here is derived from an EMBL/GenBank/DDBJ whole genome shotgun (WGS) entry which is preliminary data.</text>
</comment>
<feature type="site" description="Contributes to redox potential value" evidence="4">
    <location>
        <position position="33"/>
    </location>
</feature>
<dbReference type="EMBL" id="BSYA01000067">
    <property type="protein sequence ID" value="GMG30217.1"/>
    <property type="molecule type" value="Genomic_DNA"/>
</dbReference>
<dbReference type="VEuPathDB" id="FungiDB:AO090005001065"/>
<feature type="disulfide bond" description="Redox-active" evidence="5">
    <location>
        <begin position="31"/>
        <end position="34"/>
    </location>
</feature>
<dbReference type="InterPro" id="IPR013766">
    <property type="entry name" value="Thioredoxin_domain"/>
</dbReference>
<evidence type="ECO:0000313" key="9">
    <source>
        <dbReference type="Proteomes" id="UP000190312"/>
    </source>
</evidence>
<dbReference type="PRINTS" id="PR00421">
    <property type="entry name" value="THIOREDOXIN"/>
</dbReference>
<dbReference type="AlphaFoldDB" id="A0A1S9DUL3"/>
<dbReference type="GO" id="GO:0015035">
    <property type="term" value="F:protein-disulfide reductase activity"/>
    <property type="evidence" value="ECO:0007669"/>
    <property type="project" value="InterPro"/>
</dbReference>
<dbReference type="eggNOG" id="KOG0907">
    <property type="taxonomic scope" value="Eukaryota"/>
</dbReference>
<evidence type="ECO:0000313" key="7">
    <source>
        <dbReference type="EMBL" id="GMG30217.1"/>
    </source>
</evidence>
<dbReference type="PROSITE" id="PS00194">
    <property type="entry name" value="THIOREDOXIN_1"/>
    <property type="match status" value="1"/>
</dbReference>
<evidence type="ECO:0000259" key="6">
    <source>
        <dbReference type="PROSITE" id="PS51352"/>
    </source>
</evidence>
<proteinExistence type="inferred from homology"/>
<dbReference type="Proteomes" id="UP000190312">
    <property type="component" value="Unassembled WGS sequence"/>
</dbReference>
<gene>
    <name evidence="7" type="ORF">Aory04_000632600</name>
    <name evidence="8" type="ORF">OAory_01004860</name>
</gene>
<feature type="active site" description="Nucleophile" evidence="4">
    <location>
        <position position="34"/>
    </location>
</feature>
<organism evidence="8 9">
    <name type="scientific">Aspergillus oryzae</name>
    <name type="common">Yellow koji mold</name>
    <dbReference type="NCBI Taxonomy" id="5062"/>
    <lineage>
        <taxon>Eukaryota</taxon>
        <taxon>Fungi</taxon>
        <taxon>Dikarya</taxon>
        <taxon>Ascomycota</taxon>
        <taxon>Pezizomycotina</taxon>
        <taxon>Eurotiomycetes</taxon>
        <taxon>Eurotiomycetidae</taxon>
        <taxon>Eurotiales</taxon>
        <taxon>Aspergillaceae</taxon>
        <taxon>Aspergillus</taxon>
        <taxon>Aspergillus subgen. Circumdati</taxon>
    </lineage>
</organism>
<comment type="similarity">
    <text evidence="1 3">Belongs to the thioredoxin family.</text>
</comment>
<dbReference type="NCBIfam" id="TIGR01068">
    <property type="entry name" value="thioredoxin"/>
    <property type="match status" value="1"/>
</dbReference>
<dbReference type="InterPro" id="IPR036249">
    <property type="entry name" value="Thioredoxin-like_sf"/>
</dbReference>
<dbReference type="Gene3D" id="3.40.30.10">
    <property type="entry name" value="Glutaredoxin"/>
    <property type="match status" value="1"/>
</dbReference>
<dbReference type="CDD" id="cd02947">
    <property type="entry name" value="TRX_family"/>
    <property type="match status" value="1"/>
</dbReference>
<sequence length="109" mass="11960">MPVTAIESYQQFQELITGDKPVLIDFWATWCGPCRAISPVFEEMSNAEGFDNVGFYKVDVDAQEQIAQEVGIRAMPTFMLFRNGAKVGDLVGANSQGLTELVKKATALP</sequence>
<dbReference type="PIRSF" id="PIRSF000077">
    <property type="entry name" value="Thioredoxin"/>
    <property type="match status" value="1"/>
</dbReference>
<dbReference type="InterPro" id="IPR017937">
    <property type="entry name" value="Thioredoxin_CS"/>
</dbReference>
<feature type="site" description="Deprotonates C-terminal active site Cys" evidence="4">
    <location>
        <position position="25"/>
    </location>
</feature>
<dbReference type="PANTHER" id="PTHR46115">
    <property type="entry name" value="THIOREDOXIN-LIKE PROTEIN 1"/>
    <property type="match status" value="1"/>
</dbReference>
<dbReference type="InterPro" id="IPR005746">
    <property type="entry name" value="Thioredoxin"/>
</dbReference>
<reference evidence="7" key="2">
    <citation type="submission" date="2023-04" db="EMBL/GenBank/DDBJ databases">
        <title>Aspergillus oryzae NBRC 4228.</title>
        <authorList>
            <person name="Ichikawa N."/>
            <person name="Sato H."/>
            <person name="Tonouchi N."/>
        </authorList>
    </citation>
    <scope>NUCLEOTIDE SEQUENCE</scope>
    <source>
        <strain evidence="7">NBRC 4228</strain>
    </source>
</reference>
<evidence type="ECO:0000256" key="2">
    <source>
        <dbReference type="ARBA" id="ARBA00023157"/>
    </source>
</evidence>